<dbReference type="WBParaSite" id="ACRNAN_Path_627.g2328.t1">
    <property type="protein sequence ID" value="ACRNAN_Path_627.g2328.t1"/>
    <property type="gene ID" value="ACRNAN_Path_627.g2328"/>
</dbReference>
<keyword evidence="1" id="KW-1185">Reference proteome</keyword>
<evidence type="ECO:0000313" key="1">
    <source>
        <dbReference type="Proteomes" id="UP000887540"/>
    </source>
</evidence>
<evidence type="ECO:0000313" key="2">
    <source>
        <dbReference type="WBParaSite" id="ACRNAN_Path_627.g2328.t1"/>
    </source>
</evidence>
<proteinExistence type="predicted"/>
<accession>A0A914CAL8</accession>
<reference evidence="2" key="1">
    <citation type="submission" date="2022-11" db="UniProtKB">
        <authorList>
            <consortium name="WormBaseParasite"/>
        </authorList>
    </citation>
    <scope>IDENTIFICATION</scope>
</reference>
<protein>
    <submittedName>
        <fullName evidence="2">Uncharacterized protein</fullName>
    </submittedName>
</protein>
<sequence length="769" mass="90415">MPGKTFTEPGIVLRRIKEELESDNPSKCLYKYQLYYIDYTRRNEKGMLMSDKWMDPKALMKQGIETANEGRVSIKLGDKIRFQHDAANMIHIILPEQEMTTKQTFGNRREVYYNLTFNGVENPRFKYGSHIYYEAILVISDSQPPHVWTDMTGLYVDDSSSVLSLPDVFFNGNSELGEAPWYIGICPKCPIKVILKVKYDNLLWNQAEEKFDCDFYLELESLDSIQNFSSFEDNQAVGMISYVKTKIEKNFYKRELKIIKKEDVLETILFTLKDVPFIQEDMKRQNFCLRKPRKIERVRAIVTGKHTLLVPLTMTNDLVLRRSTLPIRITKRSVKGTKYLMPGDWVVCDLYLSPATPTWFAKIKYAIKDFDESEHVYSFVENRKFIEECTFVNGELDQELNMYYIEATDVCETSAPGFYYHDTLGLIYDRCYSFTKLESAWCVDVSEKCSIARLETIQLQPLLEKPLPPVGDCFILNSYGLVLKHRRGNTVLFSSVMNDYEILIPEAHPELQVGTFVLFDAVFFEERIRSKILRYYRVTHVQTLPNLPPIETREMPSPMMCVPTIEFKIRIYREKICEGVHVWYNSFLGPIEDPDCMLPLEPVVEKKHSKKTVETKFFFPKNSREEEKFMEQKSKKQKKSKIEREEEEMKDTQWVFVTKEDREICYQAHFRISNTSHDDEPEDKETIHLTMKEKDTQKAEIVFTTLAFEKEYPLPPWFKYDEDSLNTPLQSDEVNWEDFIESASRIYDKHLPELSEAFEFREISVNSNE</sequence>
<name>A0A914CAL8_9BILA</name>
<dbReference type="AlphaFoldDB" id="A0A914CAL8"/>
<dbReference type="Proteomes" id="UP000887540">
    <property type="component" value="Unplaced"/>
</dbReference>
<organism evidence="1 2">
    <name type="scientific">Acrobeloides nanus</name>
    <dbReference type="NCBI Taxonomy" id="290746"/>
    <lineage>
        <taxon>Eukaryota</taxon>
        <taxon>Metazoa</taxon>
        <taxon>Ecdysozoa</taxon>
        <taxon>Nematoda</taxon>
        <taxon>Chromadorea</taxon>
        <taxon>Rhabditida</taxon>
        <taxon>Tylenchina</taxon>
        <taxon>Cephalobomorpha</taxon>
        <taxon>Cephaloboidea</taxon>
        <taxon>Cephalobidae</taxon>
        <taxon>Acrobeloides</taxon>
    </lineage>
</organism>